<evidence type="ECO:0000313" key="2">
    <source>
        <dbReference type="EnsemblPlants" id="KEH36111"/>
    </source>
</evidence>
<organism evidence="1 3">
    <name type="scientific">Medicago truncatula</name>
    <name type="common">Barrel medic</name>
    <name type="synonym">Medicago tribuloides</name>
    <dbReference type="NCBI Taxonomy" id="3880"/>
    <lineage>
        <taxon>Eukaryota</taxon>
        <taxon>Viridiplantae</taxon>
        <taxon>Streptophyta</taxon>
        <taxon>Embryophyta</taxon>
        <taxon>Tracheophyta</taxon>
        <taxon>Spermatophyta</taxon>
        <taxon>Magnoliopsida</taxon>
        <taxon>eudicotyledons</taxon>
        <taxon>Gunneridae</taxon>
        <taxon>Pentapetalae</taxon>
        <taxon>rosids</taxon>
        <taxon>fabids</taxon>
        <taxon>Fabales</taxon>
        <taxon>Fabaceae</taxon>
        <taxon>Papilionoideae</taxon>
        <taxon>50 kb inversion clade</taxon>
        <taxon>NPAAA clade</taxon>
        <taxon>Hologalegina</taxon>
        <taxon>IRL clade</taxon>
        <taxon>Trifolieae</taxon>
        <taxon>Medicago</taxon>
    </lineage>
</organism>
<evidence type="ECO:0000313" key="1">
    <source>
        <dbReference type="EMBL" id="KEH36111.1"/>
    </source>
</evidence>
<dbReference type="PANTHER" id="PTHR37079">
    <property type="entry name" value="SERINE/THREONINE-PROTEIN KINASE ATM"/>
    <property type="match status" value="1"/>
</dbReference>
<dbReference type="Proteomes" id="UP000002051">
    <property type="component" value="Chromosome 3"/>
</dbReference>
<sequence>MMSISDQYLKHDVRWTLTLRFWTLLDAASRQKQIEEAKLFRAQGQNEMAINLGMYISQNYQSNEEVSDVYRLIGKWLAEIRSSNSRTILDKYLKPAVSIAEDVKSTDKKAMEKKCHTHFHLAHYTDALFRSHEERLDSNGGRIKEQNVAKFISTLAG</sequence>
<dbReference type="PANTHER" id="PTHR37079:SF4">
    <property type="entry name" value="SERINE_THREONINE-PROTEIN KINASE ATM"/>
    <property type="match status" value="1"/>
</dbReference>
<reference evidence="1 3" key="2">
    <citation type="journal article" date="2014" name="BMC Genomics">
        <title>An improved genome release (version Mt4.0) for the model legume Medicago truncatula.</title>
        <authorList>
            <person name="Tang H."/>
            <person name="Krishnakumar V."/>
            <person name="Bidwell S."/>
            <person name="Rosen B."/>
            <person name="Chan A."/>
            <person name="Zhou S."/>
            <person name="Gentzbittel L."/>
            <person name="Childs K.L."/>
            <person name="Yandell M."/>
            <person name="Gundlach H."/>
            <person name="Mayer K.F."/>
            <person name="Schwartz D.C."/>
            <person name="Town C.D."/>
        </authorList>
    </citation>
    <scope>GENOME REANNOTATION</scope>
    <source>
        <strain evidence="1">A17</strain>
        <strain evidence="2 3">cv. Jemalong A17</strain>
    </source>
</reference>
<gene>
    <name evidence="1" type="ordered locus">MTR_3g110870</name>
</gene>
<reference evidence="2" key="3">
    <citation type="submission" date="2015-04" db="UniProtKB">
        <authorList>
            <consortium name="EnsemblPlants"/>
        </authorList>
    </citation>
    <scope>IDENTIFICATION</scope>
    <source>
        <strain evidence="2">cv. Jemalong A17</strain>
    </source>
</reference>
<dbReference type="EnsemblPlants" id="KEH36111">
    <property type="protein sequence ID" value="KEH36111"/>
    <property type="gene ID" value="MTR_3g110870"/>
</dbReference>
<dbReference type="STRING" id="3880.A0A072V359"/>
<dbReference type="GO" id="GO:0004674">
    <property type="term" value="F:protein serine/threonine kinase activity"/>
    <property type="evidence" value="ECO:0007669"/>
    <property type="project" value="InterPro"/>
</dbReference>
<dbReference type="EMBL" id="CM001219">
    <property type="protein sequence ID" value="KEH36111.1"/>
    <property type="molecule type" value="Genomic_DNA"/>
</dbReference>
<keyword evidence="3" id="KW-1185">Reference proteome</keyword>
<name>A0A072V359_MEDTR</name>
<dbReference type="InterPro" id="IPR038980">
    <property type="entry name" value="ATM_plant"/>
</dbReference>
<dbReference type="AlphaFoldDB" id="A0A072V359"/>
<proteinExistence type="predicted"/>
<accession>A0A072V359</accession>
<dbReference type="GO" id="GO:0006974">
    <property type="term" value="P:DNA damage response"/>
    <property type="evidence" value="ECO:0007669"/>
    <property type="project" value="InterPro"/>
</dbReference>
<dbReference type="PaxDb" id="3880-AES71519"/>
<evidence type="ECO:0000313" key="3">
    <source>
        <dbReference type="Proteomes" id="UP000002051"/>
    </source>
</evidence>
<dbReference type="HOGENOM" id="CLU_1680546_0_0_1"/>
<protein>
    <submittedName>
        <fullName evidence="1">Serine/Threonine-kinase ATM-like protein</fullName>
    </submittedName>
</protein>
<reference evidence="1 3" key="1">
    <citation type="journal article" date="2011" name="Nature">
        <title>The Medicago genome provides insight into the evolution of rhizobial symbioses.</title>
        <authorList>
            <person name="Young N.D."/>
            <person name="Debelle F."/>
            <person name="Oldroyd G.E."/>
            <person name="Geurts R."/>
            <person name="Cannon S.B."/>
            <person name="Udvardi M.K."/>
            <person name="Benedito V.A."/>
            <person name="Mayer K.F."/>
            <person name="Gouzy J."/>
            <person name="Schoof H."/>
            <person name="Van de Peer Y."/>
            <person name="Proost S."/>
            <person name="Cook D.R."/>
            <person name="Meyers B.C."/>
            <person name="Spannagl M."/>
            <person name="Cheung F."/>
            <person name="De Mita S."/>
            <person name="Krishnakumar V."/>
            <person name="Gundlach H."/>
            <person name="Zhou S."/>
            <person name="Mudge J."/>
            <person name="Bharti A.K."/>
            <person name="Murray J.D."/>
            <person name="Naoumkina M.A."/>
            <person name="Rosen B."/>
            <person name="Silverstein K.A."/>
            <person name="Tang H."/>
            <person name="Rombauts S."/>
            <person name="Zhao P.X."/>
            <person name="Zhou P."/>
            <person name="Barbe V."/>
            <person name="Bardou P."/>
            <person name="Bechner M."/>
            <person name="Bellec A."/>
            <person name="Berger A."/>
            <person name="Berges H."/>
            <person name="Bidwell S."/>
            <person name="Bisseling T."/>
            <person name="Choisne N."/>
            <person name="Couloux A."/>
            <person name="Denny R."/>
            <person name="Deshpande S."/>
            <person name="Dai X."/>
            <person name="Doyle J.J."/>
            <person name="Dudez A.M."/>
            <person name="Farmer A.D."/>
            <person name="Fouteau S."/>
            <person name="Franken C."/>
            <person name="Gibelin C."/>
            <person name="Gish J."/>
            <person name="Goldstein S."/>
            <person name="Gonzalez A.J."/>
            <person name="Green P.J."/>
            <person name="Hallab A."/>
            <person name="Hartog M."/>
            <person name="Hua A."/>
            <person name="Humphray S.J."/>
            <person name="Jeong D.H."/>
            <person name="Jing Y."/>
            <person name="Jocker A."/>
            <person name="Kenton S.M."/>
            <person name="Kim D.J."/>
            <person name="Klee K."/>
            <person name="Lai H."/>
            <person name="Lang C."/>
            <person name="Lin S."/>
            <person name="Macmil S.L."/>
            <person name="Magdelenat G."/>
            <person name="Matthews L."/>
            <person name="McCorrison J."/>
            <person name="Monaghan E.L."/>
            <person name="Mun J.H."/>
            <person name="Najar F.Z."/>
            <person name="Nicholson C."/>
            <person name="Noirot C."/>
            <person name="O'Bleness M."/>
            <person name="Paule C.R."/>
            <person name="Poulain J."/>
            <person name="Prion F."/>
            <person name="Qin B."/>
            <person name="Qu C."/>
            <person name="Retzel E.F."/>
            <person name="Riddle C."/>
            <person name="Sallet E."/>
            <person name="Samain S."/>
            <person name="Samson N."/>
            <person name="Sanders I."/>
            <person name="Saurat O."/>
            <person name="Scarpelli C."/>
            <person name="Schiex T."/>
            <person name="Segurens B."/>
            <person name="Severin A.J."/>
            <person name="Sherrier D.J."/>
            <person name="Shi R."/>
            <person name="Sims S."/>
            <person name="Singer S.R."/>
            <person name="Sinharoy S."/>
            <person name="Sterck L."/>
            <person name="Viollet A."/>
            <person name="Wang B.B."/>
            <person name="Wang K."/>
            <person name="Wang M."/>
            <person name="Wang X."/>
            <person name="Warfsmann J."/>
            <person name="Weissenbach J."/>
            <person name="White D.D."/>
            <person name="White J.D."/>
            <person name="Wiley G.B."/>
            <person name="Wincker P."/>
            <person name="Xing Y."/>
            <person name="Yang L."/>
            <person name="Yao Z."/>
            <person name="Ying F."/>
            <person name="Zhai J."/>
            <person name="Zhou L."/>
            <person name="Zuber A."/>
            <person name="Denarie J."/>
            <person name="Dixon R.A."/>
            <person name="May G.D."/>
            <person name="Schwartz D.C."/>
            <person name="Rogers J."/>
            <person name="Quetier F."/>
            <person name="Town C.D."/>
            <person name="Roe B.A."/>
        </authorList>
    </citation>
    <scope>NUCLEOTIDE SEQUENCE [LARGE SCALE GENOMIC DNA]</scope>
    <source>
        <strain evidence="1">A17</strain>
        <strain evidence="2 3">cv. Jemalong A17</strain>
    </source>
</reference>